<dbReference type="RefSeq" id="WP_289165076.1">
    <property type="nucleotide sequence ID" value="NZ_JASZZN010000015.1"/>
</dbReference>
<keyword evidence="1 2" id="KW-0732">Signal</keyword>
<dbReference type="InterPro" id="IPR050955">
    <property type="entry name" value="Plant_Biomass_Hydrol_Est"/>
</dbReference>
<comment type="caution">
    <text evidence="4">The sequence shown here is derived from an EMBL/GenBank/DDBJ whole genome shotgun (WGS) entry which is preliminary data.</text>
</comment>
<sequence length="693" mass="78906">MLRSIVAAILMPLASFGVLADGPADNIASSVRPIPPAGIEIDQQVIQSLRQRCDAVRASWSDVMVQAEQTVQHSKKWQQATARKKRNELRSLEPEVLVFPRAVELAIELNQFYKEGEVDSANQLLDLAEHRIKLANEGVSWEEVIGIRDGKQQQLIVGGYRSKIDGSFQPYAVVVPKGFAQGDSRPRRLDLWFHGRGEKLSEVNFLFNGQKSAGQYTPDDSFVLHPYGRYSNAFKFAGEIDVLEALSYLQSRLPVDEHKIAARGFSMGGAACWQFATHYADRFFAANPGAGFSETPEFLKSFQQEDLSGTPDFQRKLWRLYDCPPWSRNLVHCPTVAYSGELDRQKQAADVMESALAEHDIDLIHVIGPQTEHKIHDDSKVEIEQRMKSLASLAKSDVPRQIDLTTFTLRYNRMHWVHVEGLQQHWEKAHVTASFLNDQQIELNTENVTHLRLSFRSGQWPGDFPCSPVLKIDGTQLIGPPIHSDRSWEISLAKQQGRWVIAEDHDSLRKRPGLQGPIDDAFMDSFLFVLPSKKSSNEKLQAWYEQEAKHAMSHWRKHFRGDIRVVNDHEVTKEMILRHHLVTFGDPECNTLLERLRDALPMQWSRDALKLGSKQYRQANITGIAIYPNPLQTSKYLVINSGFTFREYDYLNNARQTPKLPDWAIVDVTDGPTMRAPGLIVDSGFFDETWQVW</sequence>
<dbReference type="PANTHER" id="PTHR43037">
    <property type="entry name" value="UNNAMED PRODUCT-RELATED"/>
    <property type="match status" value="1"/>
</dbReference>
<evidence type="ECO:0000313" key="4">
    <source>
        <dbReference type="EMBL" id="MDM4017578.1"/>
    </source>
</evidence>
<feature type="signal peptide" evidence="2">
    <location>
        <begin position="1"/>
        <end position="20"/>
    </location>
</feature>
<dbReference type="InterPro" id="IPR001375">
    <property type="entry name" value="Peptidase_S9_cat"/>
</dbReference>
<feature type="domain" description="Peptidase S9 prolyl oligopeptidase catalytic" evidence="3">
    <location>
        <begin position="241"/>
        <end position="381"/>
    </location>
</feature>
<dbReference type="InterPro" id="IPR029058">
    <property type="entry name" value="AB_hydrolase_fold"/>
</dbReference>
<evidence type="ECO:0000313" key="5">
    <source>
        <dbReference type="Proteomes" id="UP001239462"/>
    </source>
</evidence>
<reference evidence="4 5" key="1">
    <citation type="submission" date="2023-06" db="EMBL/GenBank/DDBJ databases">
        <title>Roseiconus lacunae JC819 isolated from Gulf of Mannar region, Tamil Nadu.</title>
        <authorList>
            <person name="Pk S."/>
            <person name="Ch S."/>
            <person name="Ch V.R."/>
        </authorList>
    </citation>
    <scope>NUCLEOTIDE SEQUENCE [LARGE SCALE GENOMIC DNA]</scope>
    <source>
        <strain evidence="4 5">JC819</strain>
    </source>
</reference>
<protein>
    <submittedName>
        <fullName evidence="4">Prolyl oligopeptidase family serine peptidase</fullName>
    </submittedName>
</protein>
<name>A0ABT7PM49_9BACT</name>
<keyword evidence="5" id="KW-1185">Reference proteome</keyword>
<evidence type="ECO:0000256" key="1">
    <source>
        <dbReference type="ARBA" id="ARBA00022729"/>
    </source>
</evidence>
<dbReference type="PANTHER" id="PTHR43037:SF1">
    <property type="entry name" value="BLL1128 PROTEIN"/>
    <property type="match status" value="1"/>
</dbReference>
<evidence type="ECO:0000259" key="3">
    <source>
        <dbReference type="Pfam" id="PF00326"/>
    </source>
</evidence>
<dbReference type="Proteomes" id="UP001239462">
    <property type="component" value="Unassembled WGS sequence"/>
</dbReference>
<dbReference type="SUPFAM" id="SSF53474">
    <property type="entry name" value="alpha/beta-Hydrolases"/>
    <property type="match status" value="1"/>
</dbReference>
<evidence type="ECO:0000256" key="2">
    <source>
        <dbReference type="SAM" id="SignalP"/>
    </source>
</evidence>
<dbReference type="EMBL" id="JASZZN010000015">
    <property type="protein sequence ID" value="MDM4017578.1"/>
    <property type="molecule type" value="Genomic_DNA"/>
</dbReference>
<proteinExistence type="predicted"/>
<accession>A0ABT7PM49</accession>
<organism evidence="4 5">
    <name type="scientific">Roseiconus lacunae</name>
    <dbReference type="NCBI Taxonomy" id="2605694"/>
    <lineage>
        <taxon>Bacteria</taxon>
        <taxon>Pseudomonadati</taxon>
        <taxon>Planctomycetota</taxon>
        <taxon>Planctomycetia</taxon>
        <taxon>Pirellulales</taxon>
        <taxon>Pirellulaceae</taxon>
        <taxon>Roseiconus</taxon>
    </lineage>
</organism>
<gene>
    <name evidence="4" type="ORF">QTN89_19170</name>
</gene>
<dbReference type="Gene3D" id="3.40.50.1820">
    <property type="entry name" value="alpha/beta hydrolase"/>
    <property type="match status" value="1"/>
</dbReference>
<feature type="chain" id="PRO_5047177730" evidence="2">
    <location>
        <begin position="21"/>
        <end position="693"/>
    </location>
</feature>
<dbReference type="Pfam" id="PF00326">
    <property type="entry name" value="Peptidase_S9"/>
    <property type="match status" value="1"/>
</dbReference>